<evidence type="ECO:0000313" key="1">
    <source>
        <dbReference type="EMBL" id="MFC6791825.1"/>
    </source>
</evidence>
<gene>
    <name evidence="1" type="ORF">ACFQE0_20825</name>
</gene>
<dbReference type="Gene3D" id="3.30.530.20">
    <property type="match status" value="1"/>
</dbReference>
<dbReference type="SUPFAM" id="SSF55961">
    <property type="entry name" value="Bet v1-like"/>
    <property type="match status" value="1"/>
</dbReference>
<name>A0ABW2BNP8_9HYPH</name>
<proteinExistence type="predicted"/>
<dbReference type="EMBL" id="JBHSWN010000001">
    <property type="protein sequence ID" value="MFC6791825.1"/>
    <property type="molecule type" value="Genomic_DNA"/>
</dbReference>
<dbReference type="Proteomes" id="UP001596292">
    <property type="component" value="Unassembled WGS sequence"/>
</dbReference>
<reference evidence="2" key="1">
    <citation type="journal article" date="2019" name="Int. J. Syst. Evol. Microbiol.">
        <title>The Global Catalogue of Microorganisms (GCM) 10K type strain sequencing project: providing services to taxonomists for standard genome sequencing and annotation.</title>
        <authorList>
            <consortium name="The Broad Institute Genomics Platform"/>
            <consortium name="The Broad Institute Genome Sequencing Center for Infectious Disease"/>
            <person name="Wu L."/>
            <person name="Ma J."/>
        </authorList>
    </citation>
    <scope>NUCLEOTIDE SEQUENCE [LARGE SCALE GENOMIC DNA]</scope>
    <source>
        <strain evidence="2">CCUG 48316</strain>
    </source>
</reference>
<protein>
    <submittedName>
        <fullName evidence="1">Carbon monoxide dehydrogenase subunit G</fullName>
    </submittedName>
</protein>
<dbReference type="PANTHER" id="PTHR38588">
    <property type="entry name" value="BLL0334 PROTEIN"/>
    <property type="match status" value="1"/>
</dbReference>
<dbReference type="RefSeq" id="WP_378973052.1">
    <property type="nucleotide sequence ID" value="NZ_JBHSWN010000001.1"/>
</dbReference>
<dbReference type="PANTHER" id="PTHR38588:SF1">
    <property type="entry name" value="BLL0334 PROTEIN"/>
    <property type="match status" value="1"/>
</dbReference>
<sequence length="168" mass="17243">MDIAGEYRIPAAREAVWAALNDPAVLARCIPGCKELEQVSPEEMKAKVSLKIGPVSATFAGTVRLEDVRPPEGYTLTGQGNGGMAGFAKGRAAVSLAGEGAETVLTYTAKAEIGGKIATLGGRLMQSTSRKLADEFFGKFAAEFGAAGVVSAEADTGSASENATKAML</sequence>
<dbReference type="InterPro" id="IPR010419">
    <property type="entry name" value="CO_DH_gsu"/>
</dbReference>
<dbReference type="CDD" id="cd05018">
    <property type="entry name" value="CoxG"/>
    <property type="match status" value="1"/>
</dbReference>
<keyword evidence="2" id="KW-1185">Reference proteome</keyword>
<organism evidence="1 2">
    <name type="scientific">Methylobacterium komagatae</name>
    <dbReference type="NCBI Taxonomy" id="374425"/>
    <lineage>
        <taxon>Bacteria</taxon>
        <taxon>Pseudomonadati</taxon>
        <taxon>Pseudomonadota</taxon>
        <taxon>Alphaproteobacteria</taxon>
        <taxon>Hyphomicrobiales</taxon>
        <taxon>Methylobacteriaceae</taxon>
        <taxon>Methylobacterium</taxon>
    </lineage>
</organism>
<comment type="caution">
    <text evidence="1">The sequence shown here is derived from an EMBL/GenBank/DDBJ whole genome shotgun (WGS) entry which is preliminary data.</text>
</comment>
<evidence type="ECO:0000313" key="2">
    <source>
        <dbReference type="Proteomes" id="UP001596292"/>
    </source>
</evidence>
<dbReference type="Pfam" id="PF06240">
    <property type="entry name" value="COXG"/>
    <property type="match status" value="1"/>
</dbReference>
<dbReference type="InterPro" id="IPR023393">
    <property type="entry name" value="START-like_dom_sf"/>
</dbReference>
<accession>A0ABW2BNP8</accession>